<feature type="active site" description="Proton donor" evidence="4">
    <location>
        <position position="374"/>
    </location>
</feature>
<dbReference type="Proteomes" id="UP000278981">
    <property type="component" value="Unassembled WGS sequence"/>
</dbReference>
<dbReference type="Pfam" id="PF06441">
    <property type="entry name" value="EHN"/>
    <property type="match status" value="1"/>
</dbReference>
<evidence type="ECO:0000313" key="6">
    <source>
        <dbReference type="EMBL" id="RQX12869.1"/>
    </source>
</evidence>
<comment type="caution">
    <text evidence="6">The sequence shown here is derived from an EMBL/GenBank/DDBJ whole genome shotgun (WGS) entry which is preliminary data.</text>
</comment>
<evidence type="ECO:0000256" key="1">
    <source>
        <dbReference type="ARBA" id="ARBA00010088"/>
    </source>
</evidence>
<dbReference type="GO" id="GO:0004301">
    <property type="term" value="F:epoxide hydrolase activity"/>
    <property type="evidence" value="ECO:0007669"/>
    <property type="project" value="TreeGrafter"/>
</dbReference>
<evidence type="ECO:0000259" key="5">
    <source>
        <dbReference type="Pfam" id="PF06441"/>
    </source>
</evidence>
<dbReference type="PANTHER" id="PTHR21661:SF35">
    <property type="entry name" value="EPOXIDE HYDROLASE"/>
    <property type="match status" value="1"/>
</dbReference>
<dbReference type="EMBL" id="QDGB01000337">
    <property type="protein sequence ID" value="RQX12869.1"/>
    <property type="molecule type" value="Genomic_DNA"/>
</dbReference>
<reference evidence="6 7" key="1">
    <citation type="submission" date="2018-04" db="EMBL/GenBank/DDBJ databases">
        <title>Micromonosporas from Atacama Desert.</title>
        <authorList>
            <person name="Carro L."/>
            <person name="Klenk H.-P."/>
            <person name="Goodfellow M."/>
        </authorList>
    </citation>
    <scope>NUCLEOTIDE SEQUENCE [LARGE SCALE GENOMIC DNA]</scope>
    <source>
        <strain evidence="6 7">LB19</strain>
    </source>
</reference>
<dbReference type="InterPro" id="IPR010497">
    <property type="entry name" value="Epoxide_hydro_N"/>
</dbReference>
<dbReference type="RefSeq" id="WP_124822181.1">
    <property type="nucleotide sequence ID" value="NZ_QDGB01000337.1"/>
</dbReference>
<protein>
    <submittedName>
        <fullName evidence="6">Multidrug MFS transporter</fullName>
    </submittedName>
</protein>
<sequence length="398" mass="43534">MPNDNEVRPFRLDTAEDAIADLRRRIAATRWPTRELASDRSQGVQLATIQELARYWISDYDWRACETKLNSLPQYTTNIDGVEIHFIHVRSQHESALPLIMTHGWPGSVVELLGAVGPLTDPTAHGGTPEDAFHLVLPSLPGYGFSGEPTDLGWDAARMAQAWAKLMDRLGYSRYVAQGGDVGAAVTDAMGRQAPEGLLGIHVNLLAGAVGIKDKLPASSEQERAALDALKLFSMDGSGYFLEQSTRPQTIGYSLLDSPVGMAAWMLDHDTDSYYKISRAFLDGDPAGGLTRDSILDNITLYWLTGTGASSARWYWEQGRFLAAAQAAGQAPPPVTVPVGFTTFPGEIWPAPRSWAEAVYPGIAYFNEADRGGHFAAWEEPELFSAEVRAAFRPLRKP</sequence>
<organism evidence="6 7">
    <name type="scientific">Micromonospora ureilytica</name>
    <dbReference type="NCBI Taxonomy" id="709868"/>
    <lineage>
        <taxon>Bacteria</taxon>
        <taxon>Bacillati</taxon>
        <taxon>Actinomycetota</taxon>
        <taxon>Actinomycetes</taxon>
        <taxon>Micromonosporales</taxon>
        <taxon>Micromonosporaceae</taxon>
        <taxon>Micromonospora</taxon>
    </lineage>
</organism>
<dbReference type="PRINTS" id="PR00412">
    <property type="entry name" value="EPOXHYDRLASE"/>
</dbReference>
<dbReference type="InterPro" id="IPR029058">
    <property type="entry name" value="AB_hydrolase_fold"/>
</dbReference>
<dbReference type="AlphaFoldDB" id="A0A3N9XJ23"/>
<keyword evidence="3" id="KW-0378">Hydrolase</keyword>
<evidence type="ECO:0000313" key="7">
    <source>
        <dbReference type="Proteomes" id="UP000278981"/>
    </source>
</evidence>
<proteinExistence type="inferred from homology"/>
<dbReference type="OrthoDB" id="4654311at2"/>
<dbReference type="InterPro" id="IPR000639">
    <property type="entry name" value="Epox_hydrolase-like"/>
</dbReference>
<dbReference type="InterPro" id="IPR016292">
    <property type="entry name" value="Epoxide_hydrolase"/>
</dbReference>
<keyword evidence="2" id="KW-0058">Aromatic hydrocarbons catabolism</keyword>
<feature type="domain" description="Epoxide hydrolase N-terminal" evidence="5">
    <location>
        <begin position="7"/>
        <end position="111"/>
    </location>
</feature>
<evidence type="ECO:0000256" key="2">
    <source>
        <dbReference type="ARBA" id="ARBA00022797"/>
    </source>
</evidence>
<feature type="active site" description="Nucleophile" evidence="4">
    <location>
        <position position="181"/>
    </location>
</feature>
<evidence type="ECO:0000256" key="4">
    <source>
        <dbReference type="PIRSR" id="PIRSR001112-1"/>
    </source>
</evidence>
<comment type="similarity">
    <text evidence="1">Belongs to the peptidase S33 family.</text>
</comment>
<dbReference type="PIRSF" id="PIRSF001112">
    <property type="entry name" value="Epoxide_hydrolase"/>
    <property type="match status" value="1"/>
</dbReference>
<feature type="active site" description="Proton donor" evidence="4">
    <location>
        <position position="315"/>
    </location>
</feature>
<dbReference type="Gene3D" id="3.40.50.1820">
    <property type="entry name" value="alpha/beta hydrolase"/>
    <property type="match status" value="1"/>
</dbReference>
<gene>
    <name evidence="6" type="ORF">DDE19_27520</name>
</gene>
<dbReference type="PANTHER" id="PTHR21661">
    <property type="entry name" value="EPOXIDE HYDROLASE 1-RELATED"/>
    <property type="match status" value="1"/>
</dbReference>
<dbReference type="GO" id="GO:0097176">
    <property type="term" value="P:epoxide metabolic process"/>
    <property type="evidence" value="ECO:0007669"/>
    <property type="project" value="TreeGrafter"/>
</dbReference>
<evidence type="ECO:0000256" key="3">
    <source>
        <dbReference type="ARBA" id="ARBA00022801"/>
    </source>
</evidence>
<name>A0A3N9XJ23_9ACTN</name>
<accession>A0A3N9XJ23</accession>
<dbReference type="SUPFAM" id="SSF53474">
    <property type="entry name" value="alpha/beta-Hydrolases"/>
    <property type="match status" value="1"/>
</dbReference>